<dbReference type="RefSeq" id="XP_044556857.1">
    <property type="nucleotide sequence ID" value="XM_044713521.1"/>
</dbReference>
<gene>
    <name evidence="1" type="ORF">FDP41_009550</name>
</gene>
<dbReference type="SUPFAM" id="SSF56059">
    <property type="entry name" value="Glutathione synthetase ATP-binding domain-like"/>
    <property type="match status" value="1"/>
</dbReference>
<dbReference type="Proteomes" id="UP000444721">
    <property type="component" value="Unassembled WGS sequence"/>
</dbReference>
<proteinExistence type="predicted"/>
<reference evidence="1 2" key="1">
    <citation type="journal article" date="2019" name="Sci. Rep.">
        <title>Nanopore sequencing improves the draft genome of the human pathogenic amoeba Naegleria fowleri.</title>
        <authorList>
            <person name="Liechti N."/>
            <person name="Schurch N."/>
            <person name="Bruggmann R."/>
            <person name="Wittwer M."/>
        </authorList>
    </citation>
    <scope>NUCLEOTIDE SEQUENCE [LARGE SCALE GENOMIC DNA]</scope>
    <source>
        <strain evidence="1 2">ATCC 30894</strain>
    </source>
</reference>
<protein>
    <submittedName>
        <fullName evidence="1">Uncharacterized protein</fullName>
    </submittedName>
</protein>
<evidence type="ECO:0000313" key="1">
    <source>
        <dbReference type="EMBL" id="KAF0972142.1"/>
    </source>
</evidence>
<dbReference type="VEuPathDB" id="AmoebaDB:FDP41_009550"/>
<dbReference type="VEuPathDB" id="AmoebaDB:NF0050110"/>
<accession>A0A6A5BAP9</accession>
<keyword evidence="2" id="KW-1185">Reference proteome</keyword>
<sequence length="510" mass="59028">MQSTYSNPESRSFDSFHRRKCELVEPNTFKEEHHFYPKAVHAHLSEIVKEFMTLDTPQLVKRFCELHPNVQETNLMNVLTFKPQFFNWSGSDLFHVSDHTGSKSMVLIETNSCPSGQKAMPKMDSMRMQHDNVHRGYRTLIENMFKPMLEQHERMLGPHMVKDGKLAVVYDKNKMETWGYAAIIADVFRESVYLVEYKNQDDDPSVRFVGNNQIMQIRDVNNQWMNIRACFRYVTQKPWNRLPISKIRTLIINPVVCCLAGGRNKQLAAIAFSKFNMEKNVGIQINTPKTVYNVEKQMIPYWITYFGGIGVIKNPYSNAGQGVWVITNTKELKQFMDTIDSKYEKFVVQSMIGCKAWKNTHFYHVGTVPDKDNNVFVADLRMMVHFDYTMNEFRPLALFARKARKPLQHSMNSDNCTSWDMFGTNLTLVGEKGSWDTDQSRLITCDEIDFPTLGLTLDNLIEAFVQSVLANVAIDKLAISICNSTNSKFDKALFEKLNQDKILQQELFDE</sequence>
<organism evidence="1 2">
    <name type="scientific">Naegleria fowleri</name>
    <name type="common">Brain eating amoeba</name>
    <dbReference type="NCBI Taxonomy" id="5763"/>
    <lineage>
        <taxon>Eukaryota</taxon>
        <taxon>Discoba</taxon>
        <taxon>Heterolobosea</taxon>
        <taxon>Tetramitia</taxon>
        <taxon>Eutetramitia</taxon>
        <taxon>Vahlkampfiidae</taxon>
        <taxon>Naegleria</taxon>
    </lineage>
</organism>
<evidence type="ECO:0000313" key="2">
    <source>
        <dbReference type="Proteomes" id="UP000444721"/>
    </source>
</evidence>
<dbReference type="AlphaFoldDB" id="A0A6A5BAP9"/>
<dbReference type="OrthoDB" id="10268014at2759"/>
<dbReference type="VEuPathDB" id="AmoebaDB:NfTy_086560"/>
<name>A0A6A5BAP9_NAEFO</name>
<dbReference type="GeneID" id="68116766"/>
<dbReference type="EMBL" id="VFQX01000071">
    <property type="protein sequence ID" value="KAF0972142.1"/>
    <property type="molecule type" value="Genomic_DNA"/>
</dbReference>
<comment type="caution">
    <text evidence="1">The sequence shown here is derived from an EMBL/GenBank/DDBJ whole genome shotgun (WGS) entry which is preliminary data.</text>
</comment>